<gene>
    <name evidence="3" type="ORF">EDD35_1831</name>
</gene>
<dbReference type="RefSeq" id="WP_027931835.1">
    <property type="nucleotide sequence ID" value="NZ_CBDRBM010000020.1"/>
</dbReference>
<dbReference type="AlphaFoldDB" id="A0A3N2GSC9"/>
<protein>
    <submittedName>
        <fullName evidence="3">Uncharacterized protein DUF4333</fullName>
    </submittedName>
</protein>
<keyword evidence="1" id="KW-0732">Signal</keyword>
<proteinExistence type="predicted"/>
<reference evidence="3 4" key="1">
    <citation type="submission" date="2018-11" db="EMBL/GenBank/DDBJ databases">
        <title>Sequencing the genomes of 1000 actinobacteria strains.</title>
        <authorList>
            <person name="Klenk H.-P."/>
        </authorList>
    </citation>
    <scope>NUCLEOTIDE SEQUENCE [LARGE SCALE GENOMIC DNA]</scope>
    <source>
        <strain evidence="3 4">DSM 44348</strain>
    </source>
</reference>
<organism evidence="3 4">
    <name type="scientific">Amycolatopsis thermoflava</name>
    <dbReference type="NCBI Taxonomy" id="84480"/>
    <lineage>
        <taxon>Bacteria</taxon>
        <taxon>Bacillati</taxon>
        <taxon>Actinomycetota</taxon>
        <taxon>Actinomycetes</taxon>
        <taxon>Pseudonocardiales</taxon>
        <taxon>Pseudonocardiaceae</taxon>
        <taxon>Amycolatopsis</taxon>
        <taxon>Amycolatopsis methanolica group</taxon>
    </lineage>
</organism>
<evidence type="ECO:0000313" key="3">
    <source>
        <dbReference type="EMBL" id="ROS39526.1"/>
    </source>
</evidence>
<comment type="caution">
    <text evidence="3">The sequence shown here is derived from an EMBL/GenBank/DDBJ whole genome shotgun (WGS) entry which is preliminary data.</text>
</comment>
<dbReference type="InterPro" id="IPR025637">
    <property type="entry name" value="DUF4333"/>
</dbReference>
<dbReference type="PROSITE" id="PS51257">
    <property type="entry name" value="PROKAR_LIPOPROTEIN"/>
    <property type="match status" value="1"/>
</dbReference>
<name>A0A3N2GSC9_9PSEU</name>
<dbReference type="EMBL" id="RKHY01000001">
    <property type="protein sequence ID" value="ROS39526.1"/>
    <property type="molecule type" value="Genomic_DNA"/>
</dbReference>
<accession>A0A3N2GSC9</accession>
<feature type="chain" id="PRO_5018094026" evidence="1">
    <location>
        <begin position="22"/>
        <end position="107"/>
    </location>
</feature>
<feature type="signal peptide" evidence="1">
    <location>
        <begin position="1"/>
        <end position="21"/>
    </location>
</feature>
<evidence type="ECO:0000259" key="2">
    <source>
        <dbReference type="Pfam" id="PF14230"/>
    </source>
</evidence>
<feature type="domain" description="DUF4333" evidence="2">
    <location>
        <begin position="13"/>
        <end position="84"/>
    </location>
</feature>
<evidence type="ECO:0000313" key="4">
    <source>
        <dbReference type="Proteomes" id="UP000274843"/>
    </source>
</evidence>
<dbReference type="Proteomes" id="UP000274843">
    <property type="component" value="Unassembled WGS sequence"/>
</dbReference>
<sequence length="107" mass="11161">MFRAALVVCSALLLAGCTVTVGTTRSLSQETVEQGISDTVLSMVGHRPEAVDCPDPLTAQPGKTARCVLTVGGKRYGVTATVTAVANGGADYHIQVDDQPLENPWFG</sequence>
<dbReference type="Pfam" id="PF14230">
    <property type="entry name" value="DUF4333"/>
    <property type="match status" value="1"/>
</dbReference>
<evidence type="ECO:0000256" key="1">
    <source>
        <dbReference type="SAM" id="SignalP"/>
    </source>
</evidence>
<keyword evidence="4" id="KW-1185">Reference proteome</keyword>
<dbReference type="GeneID" id="301843255"/>